<reference evidence="1" key="1">
    <citation type="submission" date="2019-04" db="EMBL/GenBank/DDBJ databases">
        <title>Microbes associate with the intestines of laboratory mice.</title>
        <authorList>
            <person name="Navarre W."/>
            <person name="Wong E."/>
            <person name="Huang K."/>
            <person name="Tropini C."/>
            <person name="Ng K."/>
            <person name="Yu B."/>
        </authorList>
    </citation>
    <scope>NUCLEOTIDE SEQUENCE</scope>
    <source>
        <strain evidence="1">NM01_1-7b</strain>
    </source>
</reference>
<organism evidence="1 2">
    <name type="scientific">Petralouisia muris</name>
    <dbReference type="NCBI Taxonomy" id="3032872"/>
    <lineage>
        <taxon>Bacteria</taxon>
        <taxon>Bacillati</taxon>
        <taxon>Bacillota</taxon>
        <taxon>Clostridia</taxon>
        <taxon>Lachnospirales</taxon>
        <taxon>Lachnospiraceae</taxon>
        <taxon>Petralouisia</taxon>
    </lineage>
</organism>
<dbReference type="EMBL" id="SRYA01000051">
    <property type="protein sequence ID" value="TGY91791.1"/>
    <property type="molecule type" value="Genomic_DNA"/>
</dbReference>
<proteinExistence type="predicted"/>
<dbReference type="Proteomes" id="UP000304953">
    <property type="component" value="Unassembled WGS sequence"/>
</dbReference>
<sequence>MSEANVFEECPVYRSEHFLLRQMRMEDAKGLFQCYSNPEAAKYFNGDCCGDDFYYTDFSRFVKCMEFWESRYQEKDFVRFTIVYGSAGRIAGMAEICPSYKYSADGACMGILRLDLLPEYETREDIQELMELILKHVYEDFQVRSVIMKAQEDARIRRSVLKGLCFVPAQDECSIPFKDYFIRY</sequence>
<accession>A0AC61RS93</accession>
<evidence type="ECO:0000313" key="2">
    <source>
        <dbReference type="Proteomes" id="UP000304953"/>
    </source>
</evidence>
<name>A0AC61RS93_9FIRM</name>
<gene>
    <name evidence="1" type="ORF">E5329_20050</name>
</gene>
<comment type="caution">
    <text evidence="1">The sequence shown here is derived from an EMBL/GenBank/DDBJ whole genome shotgun (WGS) entry which is preliminary data.</text>
</comment>
<protein>
    <submittedName>
        <fullName evidence="1">N-acetyltransferase</fullName>
    </submittedName>
</protein>
<evidence type="ECO:0000313" key="1">
    <source>
        <dbReference type="EMBL" id="TGY91791.1"/>
    </source>
</evidence>
<keyword evidence="2" id="KW-1185">Reference proteome</keyword>